<keyword evidence="6" id="KW-0378">Hydrolase</keyword>
<dbReference type="Gene3D" id="2.60.120.260">
    <property type="entry name" value="Galactose-binding domain-like"/>
    <property type="match status" value="1"/>
</dbReference>
<dbReference type="InterPro" id="IPR017853">
    <property type="entry name" value="GH"/>
</dbReference>
<dbReference type="SUPFAM" id="SSF51011">
    <property type="entry name" value="Glycosyl hydrolase domain"/>
    <property type="match status" value="1"/>
</dbReference>
<comment type="pathway">
    <text evidence="2">Glycan metabolism.</text>
</comment>
<gene>
    <name evidence="10" type="ORF">DFQ01_10549</name>
</gene>
<dbReference type="SMART" id="SM00813">
    <property type="entry name" value="Alpha-L-AF_C"/>
    <property type="match status" value="1"/>
</dbReference>
<reference evidence="10 11" key="1">
    <citation type="submission" date="2018-05" db="EMBL/GenBank/DDBJ databases">
        <title>Genomic Encyclopedia of Type Strains, Phase III (KMG-III): the genomes of soil and plant-associated and newly described type strains.</title>
        <authorList>
            <person name="Whitman W."/>
        </authorList>
    </citation>
    <scope>NUCLEOTIDE SEQUENCE [LARGE SCALE GENOMIC DNA]</scope>
    <source>
        <strain evidence="10 11">CECT 5696</strain>
    </source>
</reference>
<proteinExistence type="inferred from homology"/>
<dbReference type="PANTHER" id="PTHR43576:SF3">
    <property type="entry name" value="ALPHA-L-ARABINOFURANOSIDASE C"/>
    <property type="match status" value="1"/>
</dbReference>
<comment type="catalytic activity">
    <reaction evidence="1">
        <text>Hydrolysis of terminal non-reducing alpha-L-arabinofuranoside residues in alpha-L-arabinosides.</text>
        <dbReference type="EC" id="3.2.1.55"/>
    </reaction>
</comment>
<dbReference type="EMBL" id="QGTQ01000005">
    <property type="protein sequence ID" value="PWW05066.1"/>
    <property type="molecule type" value="Genomic_DNA"/>
</dbReference>
<dbReference type="RefSeq" id="WP_110043613.1">
    <property type="nucleotide sequence ID" value="NZ_CP054613.1"/>
</dbReference>
<dbReference type="GO" id="GO:0046556">
    <property type="term" value="F:alpha-L-arabinofuranosidase activity"/>
    <property type="evidence" value="ECO:0007669"/>
    <property type="project" value="UniProtKB-EC"/>
</dbReference>
<organism evidence="10 11">
    <name type="scientific">Paenibacillus cellulosilyticus</name>
    <dbReference type="NCBI Taxonomy" id="375489"/>
    <lineage>
        <taxon>Bacteria</taxon>
        <taxon>Bacillati</taxon>
        <taxon>Bacillota</taxon>
        <taxon>Bacilli</taxon>
        <taxon>Bacillales</taxon>
        <taxon>Paenibacillaceae</taxon>
        <taxon>Paenibacillus</taxon>
    </lineage>
</organism>
<keyword evidence="7" id="KW-0119">Carbohydrate metabolism</keyword>
<dbReference type="EC" id="3.2.1.55" evidence="5"/>
<comment type="subunit">
    <text evidence="4">Homohexamer; trimer of dimers.</text>
</comment>
<dbReference type="SUPFAM" id="SSF51445">
    <property type="entry name" value="(Trans)glycosidases"/>
    <property type="match status" value="1"/>
</dbReference>
<evidence type="ECO:0000256" key="2">
    <source>
        <dbReference type="ARBA" id="ARBA00004881"/>
    </source>
</evidence>
<evidence type="ECO:0000256" key="1">
    <source>
        <dbReference type="ARBA" id="ARBA00001462"/>
    </source>
</evidence>
<feature type="domain" description="Alpha-L-arabinofuranosidase C-terminal" evidence="9">
    <location>
        <begin position="446"/>
        <end position="663"/>
    </location>
</feature>
<name>A0A2V2YWD4_9BACL</name>
<sequence length="671" mass="74884">MSRRAAITVHAERPSAHRINPYVFGHFVEDIRDHMDAMLAFVLKDMDFEDEADGRGVSSGWHAVTDGKNTEYALEPAAPRHSGHSQRIRILSADQCRGGIGQHVSVEGGMTYRLHIVARAAIDLPSAVCEIVDRETGELLGTVNITLRGHRWQTYEAELQISRSCERAEFRIILTSEEDRWRDAIGSGTIWLDHISLLPSDSIGYVKRDVVELTKQLKPGMMRLAGNYISAYHFEDAIGPVLERPNMINEAWGGWTNKYFGTDEFLAFCRDTNTEPLICVNAGTGTPEEAAAWLEYCNGSIDTVYGALRARNGHPEPYGVRYWEIGNEIYGHWQHGHCTAEEFAHRYNQFANAMKATDPNIVLLACGDCDPEWNRILLERSADKIDMLTLHIYHGHGTVGILPETPKETRYPAVVSFAEVSRSIIGSTAALIEEDPAYAHMKLAITEYNTMYYPNTIRKDRPMEHTLEAAVANATNLNEFLRQSHLVEIGSFSDLVNGWLGGCIRIGDVYADQYRGKVPGWSGRSRVAYGTPTFHVMKAYANRSISRIVPVTTDCDTYDWTAGSNRFAIDPSPASVLDVAAALNEAGTTLTIFAVNRGLEPVEAVLSVGLFEETGDAIVWELTGDDFEAINSVFEPEAVVMQERRLAYNRAGQPPILDMKPHSVYVLEFHR</sequence>
<evidence type="ECO:0000256" key="3">
    <source>
        <dbReference type="ARBA" id="ARBA00007186"/>
    </source>
</evidence>
<dbReference type="GO" id="GO:0000272">
    <property type="term" value="P:polysaccharide catabolic process"/>
    <property type="evidence" value="ECO:0007669"/>
    <property type="project" value="TreeGrafter"/>
</dbReference>
<dbReference type="Pfam" id="PF06964">
    <property type="entry name" value="Alpha-L-AF_C"/>
    <property type="match status" value="1"/>
</dbReference>
<dbReference type="InterPro" id="IPR010720">
    <property type="entry name" value="Alpha-L-AF_C"/>
</dbReference>
<dbReference type="OrthoDB" id="9758333at2"/>
<dbReference type="Pfam" id="PF22848">
    <property type="entry name" value="ASD1_dom"/>
    <property type="match status" value="1"/>
</dbReference>
<dbReference type="GO" id="GO:0046373">
    <property type="term" value="P:L-arabinose metabolic process"/>
    <property type="evidence" value="ECO:0007669"/>
    <property type="project" value="InterPro"/>
</dbReference>
<keyword evidence="11" id="KW-1185">Reference proteome</keyword>
<dbReference type="AlphaFoldDB" id="A0A2V2YWD4"/>
<dbReference type="Proteomes" id="UP000246635">
    <property type="component" value="Unassembled WGS sequence"/>
</dbReference>
<dbReference type="Gene3D" id="2.60.40.1180">
    <property type="entry name" value="Golgi alpha-mannosidase II"/>
    <property type="match status" value="1"/>
</dbReference>
<comment type="similarity">
    <text evidence="3">Belongs to the glycosyl hydrolase 51 family.</text>
</comment>
<dbReference type="InterPro" id="IPR013780">
    <property type="entry name" value="Glyco_hydro_b"/>
</dbReference>
<evidence type="ECO:0000256" key="5">
    <source>
        <dbReference type="ARBA" id="ARBA00012670"/>
    </source>
</evidence>
<evidence type="ECO:0000256" key="4">
    <source>
        <dbReference type="ARBA" id="ARBA00011165"/>
    </source>
</evidence>
<evidence type="ECO:0000256" key="6">
    <source>
        <dbReference type="ARBA" id="ARBA00022801"/>
    </source>
</evidence>
<protein>
    <recommendedName>
        <fullName evidence="5">non-reducing end alpha-L-arabinofuranosidase</fullName>
        <ecNumber evidence="5">3.2.1.55</ecNumber>
    </recommendedName>
</protein>
<evidence type="ECO:0000256" key="7">
    <source>
        <dbReference type="ARBA" id="ARBA00023277"/>
    </source>
</evidence>
<comment type="caution">
    <text evidence="10">The sequence shown here is derived from an EMBL/GenBank/DDBJ whole genome shotgun (WGS) entry which is preliminary data.</text>
</comment>
<evidence type="ECO:0000313" key="10">
    <source>
        <dbReference type="EMBL" id="PWW05066.1"/>
    </source>
</evidence>
<dbReference type="Gene3D" id="3.20.20.80">
    <property type="entry name" value="Glycosidases"/>
    <property type="match status" value="1"/>
</dbReference>
<dbReference type="InterPro" id="IPR055235">
    <property type="entry name" value="ASD1_cat"/>
</dbReference>
<keyword evidence="8" id="KW-0326">Glycosidase</keyword>
<evidence type="ECO:0000256" key="8">
    <source>
        <dbReference type="ARBA" id="ARBA00023295"/>
    </source>
</evidence>
<dbReference type="PANTHER" id="PTHR43576">
    <property type="entry name" value="ALPHA-L-ARABINOFURANOSIDASE C-RELATED"/>
    <property type="match status" value="1"/>
</dbReference>
<evidence type="ECO:0000259" key="9">
    <source>
        <dbReference type="SMART" id="SM00813"/>
    </source>
</evidence>
<evidence type="ECO:0000313" key="11">
    <source>
        <dbReference type="Proteomes" id="UP000246635"/>
    </source>
</evidence>
<accession>A0A2V2YWD4</accession>